<keyword evidence="5" id="KW-1185">Reference proteome</keyword>
<evidence type="ECO:0000313" key="4">
    <source>
        <dbReference type="EMBL" id="TCO42785.1"/>
    </source>
</evidence>
<keyword evidence="4" id="KW-0413">Isomerase</keyword>
<dbReference type="InterPro" id="IPR005955">
    <property type="entry name" value="GST_Zeta"/>
</dbReference>
<dbReference type="InterPro" id="IPR036249">
    <property type="entry name" value="Thioredoxin-like_sf"/>
</dbReference>
<dbReference type="InterPro" id="IPR004045">
    <property type="entry name" value="Glutathione_S-Trfase_N"/>
</dbReference>
<organism evidence="4 5">
    <name type="scientific">Dokdonella fugitiva</name>
    <dbReference type="NCBI Taxonomy" id="328517"/>
    <lineage>
        <taxon>Bacteria</taxon>
        <taxon>Pseudomonadati</taxon>
        <taxon>Pseudomonadota</taxon>
        <taxon>Gammaproteobacteria</taxon>
        <taxon>Lysobacterales</taxon>
        <taxon>Rhodanobacteraceae</taxon>
        <taxon>Dokdonella</taxon>
    </lineage>
</organism>
<dbReference type="CDD" id="cd03042">
    <property type="entry name" value="GST_N_Zeta"/>
    <property type="match status" value="1"/>
</dbReference>
<dbReference type="NCBIfam" id="TIGR01262">
    <property type="entry name" value="maiA"/>
    <property type="match status" value="1"/>
</dbReference>
<dbReference type="GO" id="GO:0006749">
    <property type="term" value="P:glutathione metabolic process"/>
    <property type="evidence" value="ECO:0007669"/>
    <property type="project" value="TreeGrafter"/>
</dbReference>
<comment type="caution">
    <text evidence="4">The sequence shown here is derived from an EMBL/GenBank/DDBJ whole genome shotgun (WGS) entry which is preliminary data.</text>
</comment>
<evidence type="ECO:0000259" key="3">
    <source>
        <dbReference type="PROSITE" id="PS50405"/>
    </source>
</evidence>
<dbReference type="SUPFAM" id="SSF52833">
    <property type="entry name" value="Thioredoxin-like"/>
    <property type="match status" value="1"/>
</dbReference>
<name>A0A4R2IJ96_9GAMM</name>
<dbReference type="InterPro" id="IPR034330">
    <property type="entry name" value="GST_Zeta_C"/>
</dbReference>
<evidence type="ECO:0000259" key="2">
    <source>
        <dbReference type="PROSITE" id="PS50404"/>
    </source>
</evidence>
<dbReference type="InterPro" id="IPR010987">
    <property type="entry name" value="Glutathione-S-Trfase_C-like"/>
</dbReference>
<dbReference type="GO" id="GO:0004364">
    <property type="term" value="F:glutathione transferase activity"/>
    <property type="evidence" value="ECO:0007669"/>
    <property type="project" value="TreeGrafter"/>
</dbReference>
<dbReference type="InterPro" id="IPR040079">
    <property type="entry name" value="Glutathione_S-Trfase"/>
</dbReference>
<dbReference type="InterPro" id="IPR034333">
    <property type="entry name" value="GST_Zeta_N"/>
</dbReference>
<feature type="domain" description="GST C-terminal" evidence="3">
    <location>
        <begin position="93"/>
        <end position="221"/>
    </location>
</feature>
<feature type="domain" description="GST N-terminal" evidence="2">
    <location>
        <begin position="5"/>
        <end position="88"/>
    </location>
</feature>
<dbReference type="RefSeq" id="WP_131992116.1">
    <property type="nucleotide sequence ID" value="NZ_SLWQ01000001.1"/>
</dbReference>
<dbReference type="Gene3D" id="1.20.1050.10">
    <property type="match status" value="1"/>
</dbReference>
<dbReference type="PANTHER" id="PTHR42673">
    <property type="entry name" value="MALEYLACETOACETATE ISOMERASE"/>
    <property type="match status" value="1"/>
</dbReference>
<evidence type="ECO:0000313" key="5">
    <source>
        <dbReference type="Proteomes" id="UP000294862"/>
    </source>
</evidence>
<dbReference type="PROSITE" id="PS50405">
    <property type="entry name" value="GST_CTER"/>
    <property type="match status" value="1"/>
</dbReference>
<dbReference type="OrthoDB" id="509852at2"/>
<dbReference type="Gene3D" id="3.40.30.10">
    <property type="entry name" value="Glutaredoxin"/>
    <property type="match status" value="1"/>
</dbReference>
<dbReference type="SUPFAM" id="SSF47616">
    <property type="entry name" value="GST C-terminal domain-like"/>
    <property type="match status" value="1"/>
</dbReference>
<dbReference type="EMBL" id="SLWQ01000001">
    <property type="protein sequence ID" value="TCO42785.1"/>
    <property type="molecule type" value="Genomic_DNA"/>
</dbReference>
<dbReference type="GO" id="GO:0006559">
    <property type="term" value="P:L-phenylalanine catabolic process"/>
    <property type="evidence" value="ECO:0007669"/>
    <property type="project" value="TreeGrafter"/>
</dbReference>
<dbReference type="AlphaFoldDB" id="A0A4R2IJ96"/>
<dbReference type="FunFam" id="1.20.1050.10:FF:000017">
    <property type="entry name" value="Maleylacetoacetate isomerase"/>
    <property type="match status" value="1"/>
</dbReference>
<proteinExistence type="inferred from homology"/>
<dbReference type="Pfam" id="PF13417">
    <property type="entry name" value="GST_N_3"/>
    <property type="match status" value="1"/>
</dbReference>
<dbReference type="Proteomes" id="UP000294862">
    <property type="component" value="Unassembled WGS sequence"/>
</dbReference>
<gene>
    <name evidence="4" type="ORF">EV148_101191</name>
</gene>
<sequence length="221" mass="24687">MSNHTDLLLYDYWRSSACYRVRIALNLKGLAYATRAVHLVDNGGEQHSPAYREINPQEAVPVLVDGQRVIRQSMAIIEYLEDVNQDRPLLPAMPRDRAHVRGLAQLIACDVHPLNNLRVMQYLERELGADAAARERWMKHWIELGFRAFEAILVDDAATGEFCHGDAPGLADACLVPQVYNAKRFGVDLAPYPTIAAINERCLALPEFDAARPENQPGATA</sequence>
<dbReference type="CDD" id="cd03191">
    <property type="entry name" value="GST_C_Zeta"/>
    <property type="match status" value="1"/>
</dbReference>
<dbReference type="InterPro" id="IPR036282">
    <property type="entry name" value="Glutathione-S-Trfase_C_sf"/>
</dbReference>
<dbReference type="SFLD" id="SFLDG00358">
    <property type="entry name" value="Main_(cytGST)"/>
    <property type="match status" value="1"/>
</dbReference>
<evidence type="ECO:0000256" key="1">
    <source>
        <dbReference type="ARBA" id="ARBA00010007"/>
    </source>
</evidence>
<dbReference type="PROSITE" id="PS50404">
    <property type="entry name" value="GST_NTER"/>
    <property type="match status" value="1"/>
</dbReference>
<dbReference type="GO" id="GO:0016034">
    <property type="term" value="F:maleylacetoacetate isomerase activity"/>
    <property type="evidence" value="ECO:0007669"/>
    <property type="project" value="TreeGrafter"/>
</dbReference>
<comment type="similarity">
    <text evidence="1">Belongs to the GST superfamily. Zeta family.</text>
</comment>
<dbReference type="PANTHER" id="PTHR42673:SF21">
    <property type="entry name" value="GLUTATHIONE S-TRANSFERASE YFCF"/>
    <property type="match status" value="1"/>
</dbReference>
<reference evidence="4 5" key="1">
    <citation type="journal article" date="2015" name="Stand. Genomic Sci.">
        <title>Genomic Encyclopedia of Bacterial and Archaeal Type Strains, Phase III: the genomes of soil and plant-associated and newly described type strains.</title>
        <authorList>
            <person name="Whitman W.B."/>
            <person name="Woyke T."/>
            <person name="Klenk H.P."/>
            <person name="Zhou Y."/>
            <person name="Lilburn T.G."/>
            <person name="Beck B.J."/>
            <person name="De Vos P."/>
            <person name="Vandamme P."/>
            <person name="Eisen J.A."/>
            <person name="Garrity G."/>
            <person name="Hugenholtz P."/>
            <person name="Kyrpides N.C."/>
        </authorList>
    </citation>
    <scope>NUCLEOTIDE SEQUENCE [LARGE SCALE GENOMIC DNA]</scope>
    <source>
        <strain evidence="4 5">A3</strain>
    </source>
</reference>
<dbReference type="SFLD" id="SFLDS00019">
    <property type="entry name" value="Glutathione_Transferase_(cytos"/>
    <property type="match status" value="1"/>
</dbReference>
<dbReference type="GO" id="GO:0005737">
    <property type="term" value="C:cytoplasm"/>
    <property type="evidence" value="ECO:0007669"/>
    <property type="project" value="InterPro"/>
</dbReference>
<accession>A0A4R2IJ96</accession>
<protein>
    <submittedName>
        <fullName evidence="4">Maleylacetoacetate isomerase</fullName>
    </submittedName>
</protein>